<dbReference type="InterPro" id="IPR023365">
    <property type="entry name" value="Sortase_dom-sf"/>
</dbReference>
<dbReference type="RefSeq" id="WP_245707714.1">
    <property type="nucleotide sequence ID" value="NZ_FNBE01000016.1"/>
</dbReference>
<accession>A0A1G7Y3I2</accession>
<proteinExistence type="predicted"/>
<organism evidence="3 4">
    <name type="scientific">Pseudonocardia oroxyli</name>
    <dbReference type="NCBI Taxonomy" id="366584"/>
    <lineage>
        <taxon>Bacteria</taxon>
        <taxon>Bacillati</taxon>
        <taxon>Actinomycetota</taxon>
        <taxon>Actinomycetes</taxon>
        <taxon>Pseudonocardiales</taxon>
        <taxon>Pseudonocardiaceae</taxon>
        <taxon>Pseudonocardia</taxon>
    </lineage>
</organism>
<dbReference type="InterPro" id="IPR005754">
    <property type="entry name" value="Sortase"/>
</dbReference>
<dbReference type="Proteomes" id="UP000198967">
    <property type="component" value="Unassembled WGS sequence"/>
</dbReference>
<dbReference type="NCBIfam" id="NF033748">
    <property type="entry name" value="class_F_sortase"/>
    <property type="match status" value="1"/>
</dbReference>
<dbReference type="GO" id="GO:0016787">
    <property type="term" value="F:hydrolase activity"/>
    <property type="evidence" value="ECO:0007669"/>
    <property type="project" value="UniProtKB-KW"/>
</dbReference>
<dbReference type="AlphaFoldDB" id="A0A1G7Y3I2"/>
<dbReference type="EMBL" id="FNBE01000016">
    <property type="protein sequence ID" value="SDG90560.1"/>
    <property type="molecule type" value="Genomic_DNA"/>
</dbReference>
<dbReference type="Pfam" id="PF04203">
    <property type="entry name" value="Sortase"/>
    <property type="match status" value="1"/>
</dbReference>
<keyword evidence="2" id="KW-0732">Signal</keyword>
<dbReference type="STRING" id="366584.SAMN05216377_116161"/>
<keyword evidence="1" id="KW-0378">Hydrolase</keyword>
<evidence type="ECO:0000313" key="4">
    <source>
        <dbReference type="Proteomes" id="UP000198967"/>
    </source>
</evidence>
<evidence type="ECO:0000313" key="3">
    <source>
        <dbReference type="EMBL" id="SDG90560.1"/>
    </source>
</evidence>
<evidence type="ECO:0000256" key="2">
    <source>
        <dbReference type="SAM" id="SignalP"/>
    </source>
</evidence>
<dbReference type="CDD" id="cd05829">
    <property type="entry name" value="Sortase_F"/>
    <property type="match status" value="1"/>
</dbReference>
<feature type="signal peptide" evidence="2">
    <location>
        <begin position="1"/>
        <end position="25"/>
    </location>
</feature>
<protein>
    <submittedName>
        <fullName evidence="3">Sortase family protein</fullName>
    </submittedName>
</protein>
<keyword evidence="4" id="KW-1185">Reference proteome</keyword>
<dbReference type="Gene3D" id="2.40.260.10">
    <property type="entry name" value="Sortase"/>
    <property type="match status" value="1"/>
</dbReference>
<feature type="chain" id="PRO_5038414205" evidence="2">
    <location>
        <begin position="26"/>
        <end position="200"/>
    </location>
</feature>
<name>A0A1G7Y3I2_PSEOR</name>
<dbReference type="SUPFAM" id="SSF63817">
    <property type="entry name" value="Sortase"/>
    <property type="match status" value="1"/>
</dbReference>
<reference evidence="3 4" key="1">
    <citation type="submission" date="2016-10" db="EMBL/GenBank/DDBJ databases">
        <authorList>
            <person name="de Groot N.N."/>
        </authorList>
    </citation>
    <scope>NUCLEOTIDE SEQUENCE [LARGE SCALE GENOMIC DNA]</scope>
    <source>
        <strain evidence="3 4">CGMCC 4.3143</strain>
    </source>
</reference>
<sequence>MSQLLVHTLRAALALLCAAVLVGCASTPVPGPARPPAGALPSAEQAAVAAPVRVRIPAIGVDSPVVGIGADASGALQPPGDADTTGWFADGPAPGATGPALLAGHVDSRTGPAVFYRLRDLPDGSPVLVDRADGSTVEFHTRRTFQTAKAAFPRDAVYAPTPAPELRLVTCGGTFDRAIGHYRDNLVVEAVAARGGWTIP</sequence>
<gene>
    <name evidence="3" type="ORF">SAMN05216377_116161</name>
</gene>
<evidence type="ECO:0000256" key="1">
    <source>
        <dbReference type="ARBA" id="ARBA00022801"/>
    </source>
</evidence>
<dbReference type="InterPro" id="IPR042001">
    <property type="entry name" value="Sortase_F"/>
</dbReference>